<name>A0AAE1HEV9_9NEOP</name>
<dbReference type="Pfam" id="PF10601">
    <property type="entry name" value="zf-LITAF-like"/>
    <property type="match status" value="1"/>
</dbReference>
<comment type="subcellular location">
    <subcellularLocation>
        <location evidence="2">Endosome membrane</location>
        <topology evidence="2">Peripheral membrane protein</topology>
    </subcellularLocation>
    <subcellularLocation>
        <location evidence="1">Late endosome membrane</location>
    </subcellularLocation>
    <subcellularLocation>
        <location evidence="3">Lysosome membrane</location>
        <topology evidence="3">Peripheral membrane protein</topology>
        <orientation evidence="3">Cytoplasmic side</orientation>
    </subcellularLocation>
</comment>
<evidence type="ECO:0000259" key="9">
    <source>
        <dbReference type="PROSITE" id="PS51837"/>
    </source>
</evidence>
<sequence>MSKQGFVETAAPQSLVPSAPPSYDEAMQQASALAPMPSNSIQQQPLPMPMPMPQGMPMAPYPAQPMPQPAPYYPPGPAPSTEVTVHSIQAAPTIVYTTLGKDSTLTVCHKCNKQVMTSTNTSCKCLAHFCCCCLMISGVGLLCSCIPYCLDSCKIVKHSCPNCRATLGTYRP</sequence>
<dbReference type="GO" id="GO:0005765">
    <property type="term" value="C:lysosomal membrane"/>
    <property type="evidence" value="ECO:0007669"/>
    <property type="project" value="UniProtKB-SubCell"/>
</dbReference>
<evidence type="ECO:0000256" key="3">
    <source>
        <dbReference type="ARBA" id="ARBA00004630"/>
    </source>
</evidence>
<keyword evidence="6" id="KW-0862">Zinc</keyword>
<dbReference type="AlphaFoldDB" id="A0AAE1HEV9"/>
<evidence type="ECO:0000256" key="2">
    <source>
        <dbReference type="ARBA" id="ARBA00004481"/>
    </source>
</evidence>
<evidence type="ECO:0000313" key="11">
    <source>
        <dbReference type="Proteomes" id="UP001219518"/>
    </source>
</evidence>
<dbReference type="Proteomes" id="UP001219518">
    <property type="component" value="Unassembled WGS sequence"/>
</dbReference>
<keyword evidence="11" id="KW-1185">Reference proteome</keyword>
<dbReference type="GO" id="GO:0031902">
    <property type="term" value="C:late endosome membrane"/>
    <property type="evidence" value="ECO:0007669"/>
    <property type="project" value="UniProtKB-SubCell"/>
</dbReference>
<feature type="domain" description="LITAF" evidence="9">
    <location>
        <begin position="85"/>
        <end position="172"/>
    </location>
</feature>
<reference evidence="10" key="2">
    <citation type="journal article" date="2023" name="BMC Genomics">
        <title>Pest status, molecular evolution, and epigenetic factors derived from the genome assembly of Frankliniella fusca, a thysanopteran phytovirus vector.</title>
        <authorList>
            <person name="Catto M.A."/>
            <person name="Labadie P.E."/>
            <person name="Jacobson A.L."/>
            <person name="Kennedy G.G."/>
            <person name="Srinivasan R."/>
            <person name="Hunt B.G."/>
        </authorList>
    </citation>
    <scope>NUCLEOTIDE SEQUENCE</scope>
    <source>
        <strain evidence="10">PL_HMW_Pooled</strain>
    </source>
</reference>
<evidence type="ECO:0000256" key="1">
    <source>
        <dbReference type="ARBA" id="ARBA00004414"/>
    </source>
</evidence>
<dbReference type="GO" id="GO:0008270">
    <property type="term" value="F:zinc ion binding"/>
    <property type="evidence" value="ECO:0007669"/>
    <property type="project" value="TreeGrafter"/>
</dbReference>
<organism evidence="10 11">
    <name type="scientific">Frankliniella fusca</name>
    <dbReference type="NCBI Taxonomy" id="407009"/>
    <lineage>
        <taxon>Eukaryota</taxon>
        <taxon>Metazoa</taxon>
        <taxon>Ecdysozoa</taxon>
        <taxon>Arthropoda</taxon>
        <taxon>Hexapoda</taxon>
        <taxon>Insecta</taxon>
        <taxon>Pterygota</taxon>
        <taxon>Neoptera</taxon>
        <taxon>Paraneoptera</taxon>
        <taxon>Thysanoptera</taxon>
        <taxon>Terebrantia</taxon>
        <taxon>Thripoidea</taxon>
        <taxon>Thripidae</taxon>
        <taxon>Frankliniella</taxon>
    </lineage>
</organism>
<keyword evidence="7" id="KW-0472">Membrane</keyword>
<feature type="region of interest" description="Disordered" evidence="8">
    <location>
        <begin position="1"/>
        <end position="44"/>
    </location>
</feature>
<evidence type="ECO:0000256" key="6">
    <source>
        <dbReference type="ARBA" id="ARBA00022833"/>
    </source>
</evidence>
<keyword evidence="5" id="KW-0479">Metal-binding</keyword>
<dbReference type="InterPro" id="IPR037519">
    <property type="entry name" value="LITAF_fam"/>
</dbReference>
<reference evidence="10" key="1">
    <citation type="submission" date="2021-07" db="EMBL/GenBank/DDBJ databases">
        <authorList>
            <person name="Catto M.A."/>
            <person name="Jacobson A."/>
            <person name="Kennedy G."/>
            <person name="Labadie P."/>
            <person name="Hunt B.G."/>
            <person name="Srinivasan R."/>
        </authorList>
    </citation>
    <scope>NUCLEOTIDE SEQUENCE</scope>
    <source>
        <strain evidence="10">PL_HMW_Pooled</strain>
        <tissue evidence="10">Head</tissue>
    </source>
</reference>
<gene>
    <name evidence="10" type="ORF">KUF71_009109</name>
</gene>
<dbReference type="InterPro" id="IPR006629">
    <property type="entry name" value="LITAF"/>
</dbReference>
<evidence type="ECO:0000256" key="5">
    <source>
        <dbReference type="ARBA" id="ARBA00022723"/>
    </source>
</evidence>
<evidence type="ECO:0000313" key="10">
    <source>
        <dbReference type="EMBL" id="KAK3919823.1"/>
    </source>
</evidence>
<comment type="similarity">
    <text evidence="4">Belongs to the CDIP1/LITAF family.</text>
</comment>
<proteinExistence type="inferred from homology"/>
<protein>
    <submittedName>
        <fullName evidence="10">Lipopolysaccharide-induced tumor necrosis factor-alpha factor-like protein</fullName>
    </submittedName>
</protein>
<dbReference type="PANTHER" id="PTHR23292">
    <property type="entry name" value="LIPOPOLYSACCHARIDE-INDUCED TUMOR NECROSIS FACTOR-ALPHA FACTOR"/>
    <property type="match status" value="1"/>
</dbReference>
<dbReference type="PANTHER" id="PTHR23292:SF6">
    <property type="entry name" value="FI16602P1-RELATED"/>
    <property type="match status" value="1"/>
</dbReference>
<evidence type="ECO:0000256" key="7">
    <source>
        <dbReference type="ARBA" id="ARBA00023136"/>
    </source>
</evidence>
<dbReference type="PROSITE" id="PS51837">
    <property type="entry name" value="LITAF"/>
    <property type="match status" value="1"/>
</dbReference>
<dbReference type="SMART" id="SM00714">
    <property type="entry name" value="LITAF"/>
    <property type="match status" value="1"/>
</dbReference>
<evidence type="ECO:0000256" key="8">
    <source>
        <dbReference type="SAM" id="MobiDB-lite"/>
    </source>
</evidence>
<comment type="caution">
    <text evidence="10">The sequence shown here is derived from an EMBL/GenBank/DDBJ whole genome shotgun (WGS) entry which is preliminary data.</text>
</comment>
<dbReference type="EMBL" id="JAHWGI010000983">
    <property type="protein sequence ID" value="KAK3919823.1"/>
    <property type="molecule type" value="Genomic_DNA"/>
</dbReference>
<accession>A0AAE1HEV9</accession>
<evidence type="ECO:0000256" key="4">
    <source>
        <dbReference type="ARBA" id="ARBA00005975"/>
    </source>
</evidence>